<dbReference type="AlphaFoldDB" id="A0A6S6R5V8"/>
<keyword evidence="2" id="KW-1185">Reference proteome</keyword>
<dbReference type="PANTHER" id="PTHR43031:SF1">
    <property type="entry name" value="PYRIDINE NUCLEOTIDE-DISULPHIDE OXIDOREDUCTASE"/>
    <property type="match status" value="1"/>
</dbReference>
<dbReference type="Gene3D" id="3.40.250.10">
    <property type="entry name" value="Rhodanese-like domain"/>
    <property type="match status" value="1"/>
</dbReference>
<dbReference type="Proteomes" id="UP000515561">
    <property type="component" value="Chromosome"/>
</dbReference>
<reference evidence="1 2" key="1">
    <citation type="journal article" date="2016" name="Int. J. Syst. Evol. Microbiol.">
        <title>Descriptions of Anaerotaenia torta gen. nov., sp. nov. and Anaerocolumna cellulosilytica gen. nov., sp. nov. isolated from a methanogenic reactor of cattle waste.</title>
        <authorList>
            <person name="Uek A."/>
            <person name="Ohtaki Y."/>
            <person name="Kaku N."/>
            <person name="Ueki K."/>
        </authorList>
    </citation>
    <scope>NUCLEOTIDE SEQUENCE [LARGE SCALE GENOMIC DNA]</scope>
    <source>
        <strain evidence="1 2">SN021</strain>
    </source>
</reference>
<accession>A0A6S6R5V8</accession>
<evidence type="ECO:0000313" key="1">
    <source>
        <dbReference type="EMBL" id="BCJ94705.1"/>
    </source>
</evidence>
<gene>
    <name evidence="1" type="ORF">acsn021_22740</name>
</gene>
<dbReference type="InterPro" id="IPR050229">
    <property type="entry name" value="GlpE_sulfurtransferase"/>
</dbReference>
<dbReference type="KEGG" id="acel:acsn021_22740"/>
<evidence type="ECO:0000313" key="2">
    <source>
        <dbReference type="Proteomes" id="UP000515561"/>
    </source>
</evidence>
<sequence length="73" mass="8094">MNMNKMLLYLKQYEKSHIETAKSIPQGKLRNESSELDNEEIVVTYCNKGVTGNAAQNILLGSGMKKVYNLSGG</sequence>
<dbReference type="PROSITE" id="PS50206">
    <property type="entry name" value="RHODANESE_3"/>
    <property type="match status" value="1"/>
</dbReference>
<dbReference type="InterPro" id="IPR001763">
    <property type="entry name" value="Rhodanese-like_dom"/>
</dbReference>
<dbReference type="EMBL" id="AP023367">
    <property type="protein sequence ID" value="BCJ94705.1"/>
    <property type="molecule type" value="Genomic_DNA"/>
</dbReference>
<dbReference type="RefSeq" id="WP_184089383.1">
    <property type="nucleotide sequence ID" value="NZ_AP023367.1"/>
</dbReference>
<dbReference type="PANTHER" id="PTHR43031">
    <property type="entry name" value="FAD-DEPENDENT OXIDOREDUCTASE"/>
    <property type="match status" value="1"/>
</dbReference>
<name>A0A6S6R5V8_9FIRM</name>
<dbReference type="InterPro" id="IPR036873">
    <property type="entry name" value="Rhodanese-like_dom_sf"/>
</dbReference>
<organism evidence="1 2">
    <name type="scientific">Anaerocolumna cellulosilytica</name>
    <dbReference type="NCBI Taxonomy" id="433286"/>
    <lineage>
        <taxon>Bacteria</taxon>
        <taxon>Bacillati</taxon>
        <taxon>Bacillota</taxon>
        <taxon>Clostridia</taxon>
        <taxon>Lachnospirales</taxon>
        <taxon>Lachnospiraceae</taxon>
        <taxon>Anaerocolumna</taxon>
    </lineage>
</organism>
<dbReference type="Pfam" id="PF00581">
    <property type="entry name" value="Rhodanese"/>
    <property type="match status" value="1"/>
</dbReference>
<dbReference type="SUPFAM" id="SSF52821">
    <property type="entry name" value="Rhodanese/Cell cycle control phosphatase"/>
    <property type="match status" value="1"/>
</dbReference>
<proteinExistence type="predicted"/>
<protein>
    <submittedName>
        <fullName evidence="1">Uncharacterized protein</fullName>
    </submittedName>
</protein>